<organism evidence="1 2">
    <name type="scientific">Prevotella aff. ruminicola Tc2-24</name>
    <dbReference type="NCBI Taxonomy" id="81582"/>
    <lineage>
        <taxon>Bacteria</taxon>
        <taxon>Pseudomonadati</taxon>
        <taxon>Bacteroidota</taxon>
        <taxon>Bacteroidia</taxon>
        <taxon>Bacteroidales</taxon>
        <taxon>Prevotellaceae</taxon>
        <taxon>Prevotella</taxon>
    </lineage>
</organism>
<proteinExistence type="predicted"/>
<accession>A0A1I0NXP9</accession>
<keyword evidence="2" id="KW-1185">Reference proteome</keyword>
<gene>
    <name evidence="1" type="ORF">SAMN04487850_1426</name>
</gene>
<evidence type="ECO:0008006" key="3">
    <source>
        <dbReference type="Google" id="ProtNLM"/>
    </source>
</evidence>
<dbReference type="Proteomes" id="UP000199373">
    <property type="component" value="Unassembled WGS sequence"/>
</dbReference>
<dbReference type="AlphaFoldDB" id="A0A1I0NXP9"/>
<name>A0A1I0NXP9_9BACT</name>
<dbReference type="RefSeq" id="WP_091901345.1">
    <property type="nucleotide sequence ID" value="NZ_FOIQ01000003.1"/>
</dbReference>
<sequence length="67" mass="7589">MKTISNKYMAEMTMKEMVNVNGGEKKEYLSLSWSGTDNELVYAAEALCNGVKILANGCIWIYNQFQD</sequence>
<evidence type="ECO:0000313" key="1">
    <source>
        <dbReference type="EMBL" id="SEW06512.1"/>
    </source>
</evidence>
<protein>
    <recommendedName>
        <fullName evidence="3">Bacteriocin-type signal sequence-containing protein</fullName>
    </recommendedName>
</protein>
<dbReference type="EMBL" id="FOIQ01000003">
    <property type="protein sequence ID" value="SEW06512.1"/>
    <property type="molecule type" value="Genomic_DNA"/>
</dbReference>
<evidence type="ECO:0000313" key="2">
    <source>
        <dbReference type="Proteomes" id="UP000199373"/>
    </source>
</evidence>
<reference evidence="1 2" key="1">
    <citation type="submission" date="2016-10" db="EMBL/GenBank/DDBJ databases">
        <authorList>
            <person name="de Groot N.N."/>
        </authorList>
    </citation>
    <scope>NUCLEOTIDE SEQUENCE [LARGE SCALE GENOMIC DNA]</scope>
    <source>
        <strain evidence="1 2">TC2-24</strain>
    </source>
</reference>